<reference evidence="8" key="1">
    <citation type="submission" date="2021-01" db="EMBL/GenBank/DDBJ databases">
        <authorList>
            <person name="Corre E."/>
            <person name="Pelletier E."/>
            <person name="Niang G."/>
            <person name="Scheremetjew M."/>
            <person name="Finn R."/>
            <person name="Kale V."/>
            <person name="Holt S."/>
            <person name="Cochrane G."/>
            <person name="Meng A."/>
            <person name="Brown T."/>
            <person name="Cohen L."/>
        </authorList>
    </citation>
    <scope>NUCLEOTIDE SEQUENCE</scope>
    <source>
        <strain evidence="8">CCMP494</strain>
    </source>
</reference>
<feature type="transmembrane region" description="Helical" evidence="6">
    <location>
        <begin position="147"/>
        <end position="168"/>
    </location>
</feature>
<feature type="region of interest" description="Disordered" evidence="7">
    <location>
        <begin position="80"/>
        <end position="101"/>
    </location>
</feature>
<feature type="compositionally biased region" description="Low complexity" evidence="7">
    <location>
        <begin position="84"/>
        <end position="99"/>
    </location>
</feature>
<dbReference type="GO" id="GO:0005794">
    <property type="term" value="C:Golgi apparatus"/>
    <property type="evidence" value="ECO:0007669"/>
    <property type="project" value="TreeGrafter"/>
</dbReference>
<keyword evidence="4 6" id="KW-1133">Transmembrane helix</keyword>
<dbReference type="PANTHER" id="PTHR12608:SF7">
    <property type="entry name" value="PROTEIN PAM71-HOMOLOG, CHLOROPLASTIC"/>
    <property type="match status" value="1"/>
</dbReference>
<evidence type="ECO:0000256" key="3">
    <source>
        <dbReference type="ARBA" id="ARBA00022692"/>
    </source>
</evidence>
<dbReference type="GO" id="GO:0032468">
    <property type="term" value="P:Golgi calcium ion homeostasis"/>
    <property type="evidence" value="ECO:0007669"/>
    <property type="project" value="TreeGrafter"/>
</dbReference>
<feature type="transmembrane region" description="Helical" evidence="6">
    <location>
        <begin position="302"/>
        <end position="324"/>
    </location>
</feature>
<organism evidence="8">
    <name type="scientific">Micromonas pusilla</name>
    <name type="common">Picoplanktonic green alga</name>
    <name type="synonym">Chromulina pusilla</name>
    <dbReference type="NCBI Taxonomy" id="38833"/>
    <lineage>
        <taxon>Eukaryota</taxon>
        <taxon>Viridiplantae</taxon>
        <taxon>Chlorophyta</taxon>
        <taxon>Mamiellophyceae</taxon>
        <taxon>Mamiellales</taxon>
        <taxon>Mamiellaceae</taxon>
        <taxon>Micromonas</taxon>
    </lineage>
</organism>
<gene>
    <name evidence="8" type="ORF">MSP1404_LOCUS469</name>
</gene>
<feature type="transmembrane region" description="Helical" evidence="6">
    <location>
        <begin position="333"/>
        <end position="352"/>
    </location>
</feature>
<evidence type="ECO:0000313" key="8">
    <source>
        <dbReference type="EMBL" id="CAD8575930.1"/>
    </source>
</evidence>
<dbReference type="PANTHER" id="PTHR12608">
    <property type="entry name" value="TRANSMEMBRANE PROTEIN HTP-1 RELATED"/>
    <property type="match status" value="1"/>
</dbReference>
<dbReference type="GO" id="GO:0016020">
    <property type="term" value="C:membrane"/>
    <property type="evidence" value="ECO:0007669"/>
    <property type="project" value="UniProtKB-SubCell"/>
</dbReference>
<dbReference type="InterPro" id="IPR001727">
    <property type="entry name" value="GDT1-like"/>
</dbReference>
<sequence>MAVGAMAMTASATSARGCVARAVVRTTSHRAAFVAPAAARRAASASAFDRIVARPSWGIGGLPTAPRVRTAGPARRTVARSPEAAAAGISATGTGDGAAPQRKATGKSAVVLAVVLAALSWAGYLLTQNTVVGQAAYQALAKTGFTAAFALIFVSELGDKTFFIAALLAMRLGRFTVLTGAVCALSLMSFISVAIGKFFQQIPAAMTTTLPVGEYLAVALLLFFGVRTLKEALDIDEDGDDEDGELADAQEAVSKSAGAGNKKTGFIAGFWETFTLVFIAEWGDRSMLATIALGAAQSPLGVALGASVGHIVATLIAVVGGALLSEKISERQVGITGGILFIVFAVATLAGVF</sequence>
<accession>A0A7S0KB41</accession>
<proteinExistence type="inferred from homology"/>
<protein>
    <recommendedName>
        <fullName evidence="6">GDT1 family protein</fullName>
    </recommendedName>
</protein>
<dbReference type="GO" id="GO:0009507">
    <property type="term" value="C:chloroplast"/>
    <property type="evidence" value="ECO:0007669"/>
    <property type="project" value="TreeGrafter"/>
</dbReference>
<evidence type="ECO:0000256" key="1">
    <source>
        <dbReference type="ARBA" id="ARBA00004141"/>
    </source>
</evidence>
<feature type="transmembrane region" description="Helical" evidence="6">
    <location>
        <begin position="109"/>
        <end position="127"/>
    </location>
</feature>
<comment type="subcellular location">
    <subcellularLocation>
        <location evidence="1 6">Membrane</location>
        <topology evidence="1 6">Multi-pass membrane protein</topology>
    </subcellularLocation>
</comment>
<comment type="similarity">
    <text evidence="2 6">Belongs to the GDT1 family.</text>
</comment>
<evidence type="ECO:0000256" key="4">
    <source>
        <dbReference type="ARBA" id="ARBA00022989"/>
    </source>
</evidence>
<keyword evidence="5 6" id="KW-0472">Membrane</keyword>
<feature type="transmembrane region" description="Helical" evidence="6">
    <location>
        <begin position="264"/>
        <end position="282"/>
    </location>
</feature>
<dbReference type="GO" id="GO:0005384">
    <property type="term" value="F:manganese ion transmembrane transporter activity"/>
    <property type="evidence" value="ECO:0007669"/>
    <property type="project" value="TreeGrafter"/>
</dbReference>
<evidence type="ECO:0000256" key="5">
    <source>
        <dbReference type="ARBA" id="ARBA00023136"/>
    </source>
</evidence>
<dbReference type="AlphaFoldDB" id="A0A7S0KB41"/>
<evidence type="ECO:0000256" key="6">
    <source>
        <dbReference type="RuleBase" id="RU365102"/>
    </source>
</evidence>
<dbReference type="GO" id="GO:0015085">
    <property type="term" value="F:calcium ion transmembrane transporter activity"/>
    <property type="evidence" value="ECO:0007669"/>
    <property type="project" value="TreeGrafter"/>
</dbReference>
<dbReference type="EMBL" id="HBEV01000575">
    <property type="protein sequence ID" value="CAD8575930.1"/>
    <property type="molecule type" value="Transcribed_RNA"/>
</dbReference>
<keyword evidence="3 6" id="KW-0812">Transmembrane</keyword>
<feature type="transmembrane region" description="Helical" evidence="6">
    <location>
        <begin position="175"/>
        <end position="196"/>
    </location>
</feature>
<dbReference type="InterPro" id="IPR049555">
    <property type="entry name" value="GDT1-like_CS"/>
</dbReference>
<dbReference type="GO" id="GO:0032472">
    <property type="term" value="P:Golgi calcium ion transport"/>
    <property type="evidence" value="ECO:0007669"/>
    <property type="project" value="TreeGrafter"/>
</dbReference>
<feature type="transmembrane region" description="Helical" evidence="6">
    <location>
        <begin position="202"/>
        <end position="224"/>
    </location>
</feature>
<evidence type="ECO:0000256" key="2">
    <source>
        <dbReference type="ARBA" id="ARBA00009190"/>
    </source>
</evidence>
<evidence type="ECO:0000256" key="7">
    <source>
        <dbReference type="SAM" id="MobiDB-lite"/>
    </source>
</evidence>
<dbReference type="PROSITE" id="PS01214">
    <property type="entry name" value="UPF0016"/>
    <property type="match status" value="1"/>
</dbReference>
<dbReference type="Pfam" id="PF01169">
    <property type="entry name" value="GDT1"/>
    <property type="match status" value="2"/>
</dbReference>
<name>A0A7S0KB41_MICPS</name>